<dbReference type="EMBL" id="OX451737">
    <property type="protein sequence ID" value="CAI8600965.1"/>
    <property type="molecule type" value="Genomic_DNA"/>
</dbReference>
<evidence type="ECO:0000313" key="2">
    <source>
        <dbReference type="Proteomes" id="UP001157006"/>
    </source>
</evidence>
<proteinExistence type="predicted"/>
<evidence type="ECO:0000313" key="1">
    <source>
        <dbReference type="EMBL" id="CAI8600965.1"/>
    </source>
</evidence>
<name>A0AAV0ZR21_VICFA</name>
<dbReference type="Proteomes" id="UP001157006">
    <property type="component" value="Chromosome 2"/>
</dbReference>
<gene>
    <name evidence="1" type="ORF">VFH_II249360</name>
</gene>
<dbReference type="AlphaFoldDB" id="A0AAV0ZR21"/>
<accession>A0AAV0ZR21</accession>
<keyword evidence="2" id="KW-1185">Reference proteome</keyword>
<organism evidence="1 2">
    <name type="scientific">Vicia faba</name>
    <name type="common">Broad bean</name>
    <name type="synonym">Faba vulgaris</name>
    <dbReference type="NCBI Taxonomy" id="3906"/>
    <lineage>
        <taxon>Eukaryota</taxon>
        <taxon>Viridiplantae</taxon>
        <taxon>Streptophyta</taxon>
        <taxon>Embryophyta</taxon>
        <taxon>Tracheophyta</taxon>
        <taxon>Spermatophyta</taxon>
        <taxon>Magnoliopsida</taxon>
        <taxon>eudicotyledons</taxon>
        <taxon>Gunneridae</taxon>
        <taxon>Pentapetalae</taxon>
        <taxon>rosids</taxon>
        <taxon>fabids</taxon>
        <taxon>Fabales</taxon>
        <taxon>Fabaceae</taxon>
        <taxon>Papilionoideae</taxon>
        <taxon>50 kb inversion clade</taxon>
        <taxon>NPAAA clade</taxon>
        <taxon>Hologalegina</taxon>
        <taxon>IRL clade</taxon>
        <taxon>Fabeae</taxon>
        <taxon>Vicia</taxon>
    </lineage>
</organism>
<reference evidence="1 2" key="1">
    <citation type="submission" date="2023-01" db="EMBL/GenBank/DDBJ databases">
        <authorList>
            <person name="Kreplak J."/>
        </authorList>
    </citation>
    <scope>NUCLEOTIDE SEQUENCE [LARGE SCALE GENOMIC DNA]</scope>
</reference>
<protein>
    <submittedName>
        <fullName evidence="1">Uncharacterized protein</fullName>
    </submittedName>
</protein>
<sequence length="156" mass="17806">MRRRRTIIVPIRATEVPISGTLAATATTGNLLSSIYPAVGIKRIKGQPSCLQDPDHNPLNYRLSPAENRCNTHLYCCSNPRVTSALSTTLQIETTKPRFSPDALYIHPFLFASPSIHQCHYWDFLFTVYYFCLIQEIEKEVLERALVFLCIMFLIL</sequence>